<dbReference type="EMBL" id="CP150496">
    <property type="protein sequence ID" value="WYW55550.1"/>
    <property type="molecule type" value="Genomic_DNA"/>
</dbReference>
<feature type="transmembrane region" description="Helical" evidence="1">
    <location>
        <begin position="138"/>
        <end position="155"/>
    </location>
</feature>
<accession>A0ABZ2TRA7</accession>
<dbReference type="RefSeq" id="WP_340933073.1">
    <property type="nucleotide sequence ID" value="NZ_CP150496.1"/>
</dbReference>
<sequence>MNVIFHITAGVTIFSVVSKKETKEDKINLLVYVFSFVLGVISHGILDYIPHCYPLNSKVDVILGLFIILILLYVVKKHVKLLIAIILLGCISPDIIDLSPKILNSIFNINLPFFDNIFPWHFYDYSGSIYNNNCKVSSVNHLLTLVFCTIIIFFNRTNLQKVLNKI</sequence>
<evidence type="ECO:0000256" key="1">
    <source>
        <dbReference type="SAM" id="Phobius"/>
    </source>
</evidence>
<dbReference type="Proteomes" id="UP001491088">
    <property type="component" value="Chromosome"/>
</dbReference>
<keyword evidence="3" id="KW-1185">Reference proteome</keyword>
<evidence type="ECO:0008006" key="4">
    <source>
        <dbReference type="Google" id="ProtNLM"/>
    </source>
</evidence>
<keyword evidence="1" id="KW-1133">Transmembrane helix</keyword>
<keyword evidence="1" id="KW-0472">Membrane</keyword>
<organism evidence="2 3">
    <name type="scientific">Polaribacter marinaquae</name>
    <dbReference type="NCBI Taxonomy" id="1642819"/>
    <lineage>
        <taxon>Bacteria</taxon>
        <taxon>Pseudomonadati</taxon>
        <taxon>Bacteroidota</taxon>
        <taxon>Flavobacteriia</taxon>
        <taxon>Flavobacteriales</taxon>
        <taxon>Flavobacteriaceae</taxon>
    </lineage>
</organism>
<protein>
    <recommendedName>
        <fullName evidence="4">Metal-dependent hydrolase</fullName>
    </recommendedName>
</protein>
<reference evidence="2 3" key="1">
    <citation type="submission" date="2024-03" db="EMBL/GenBank/DDBJ databases">
        <authorList>
            <person name="Cao K."/>
        </authorList>
    </citation>
    <scope>NUCLEOTIDE SEQUENCE [LARGE SCALE GENOMIC DNA]</scope>
    <source>
        <strain evidence="2 3">MCCC 1K00696</strain>
    </source>
</reference>
<name>A0ABZ2TRA7_9FLAO</name>
<evidence type="ECO:0000313" key="3">
    <source>
        <dbReference type="Proteomes" id="UP001491088"/>
    </source>
</evidence>
<feature type="transmembrane region" description="Helical" evidence="1">
    <location>
        <begin position="29"/>
        <end position="49"/>
    </location>
</feature>
<proteinExistence type="predicted"/>
<keyword evidence="1" id="KW-0812">Transmembrane</keyword>
<gene>
    <name evidence="2" type="ORF">WG950_13560</name>
</gene>
<feature type="transmembrane region" description="Helical" evidence="1">
    <location>
        <begin position="55"/>
        <end position="74"/>
    </location>
</feature>
<evidence type="ECO:0000313" key="2">
    <source>
        <dbReference type="EMBL" id="WYW55550.1"/>
    </source>
</evidence>